<sequence>SPLHIASLAGHVEVVQKLVELGAVVNMGNKKGYSPLHCAALMGNLETCKRLVALGADLGATDIYGDQPV</sequence>
<dbReference type="EnsemblProtists" id="EKX50759">
    <property type="protein sequence ID" value="EKX50759"/>
    <property type="gene ID" value="GUITHDRAFT_61037"/>
</dbReference>
<dbReference type="OrthoDB" id="20872at2759"/>
<reference evidence="5" key="3">
    <citation type="submission" date="2016-03" db="UniProtKB">
        <authorList>
            <consortium name="EnsemblProtists"/>
        </authorList>
    </citation>
    <scope>IDENTIFICATION</scope>
</reference>
<proteinExistence type="predicted"/>
<evidence type="ECO:0000313" key="4">
    <source>
        <dbReference type="EMBL" id="EKX50759.1"/>
    </source>
</evidence>
<evidence type="ECO:0000313" key="6">
    <source>
        <dbReference type="Proteomes" id="UP000011087"/>
    </source>
</evidence>
<reference evidence="6" key="2">
    <citation type="submission" date="2012-11" db="EMBL/GenBank/DDBJ databases">
        <authorList>
            <person name="Kuo A."/>
            <person name="Curtis B.A."/>
            <person name="Tanifuji G."/>
            <person name="Burki F."/>
            <person name="Gruber A."/>
            <person name="Irimia M."/>
            <person name="Maruyama S."/>
            <person name="Arias M.C."/>
            <person name="Ball S.G."/>
            <person name="Gile G.H."/>
            <person name="Hirakawa Y."/>
            <person name="Hopkins J.F."/>
            <person name="Rensing S.A."/>
            <person name="Schmutz J."/>
            <person name="Symeonidi A."/>
            <person name="Elias M."/>
            <person name="Eveleigh R.J."/>
            <person name="Herman E.K."/>
            <person name="Klute M.J."/>
            <person name="Nakayama T."/>
            <person name="Obornik M."/>
            <person name="Reyes-Prieto A."/>
            <person name="Armbrust E.V."/>
            <person name="Aves S.J."/>
            <person name="Beiko R.G."/>
            <person name="Coutinho P."/>
            <person name="Dacks J.B."/>
            <person name="Durnford D.G."/>
            <person name="Fast N.M."/>
            <person name="Green B.R."/>
            <person name="Grisdale C."/>
            <person name="Hempe F."/>
            <person name="Henrissat B."/>
            <person name="Hoppner M.P."/>
            <person name="Ishida K.-I."/>
            <person name="Kim E."/>
            <person name="Koreny L."/>
            <person name="Kroth P.G."/>
            <person name="Liu Y."/>
            <person name="Malik S.-B."/>
            <person name="Maier U.G."/>
            <person name="McRose D."/>
            <person name="Mock T."/>
            <person name="Neilson J.A."/>
            <person name="Onodera N.T."/>
            <person name="Poole A.M."/>
            <person name="Pritham E.J."/>
            <person name="Richards T.A."/>
            <person name="Rocap G."/>
            <person name="Roy S.W."/>
            <person name="Sarai C."/>
            <person name="Schaack S."/>
            <person name="Shirato S."/>
            <person name="Slamovits C.H."/>
            <person name="Spencer D.F."/>
            <person name="Suzuki S."/>
            <person name="Worden A.Z."/>
            <person name="Zauner S."/>
            <person name="Barry K."/>
            <person name="Bell C."/>
            <person name="Bharti A.K."/>
            <person name="Crow J.A."/>
            <person name="Grimwood J."/>
            <person name="Kramer R."/>
            <person name="Lindquist E."/>
            <person name="Lucas S."/>
            <person name="Salamov A."/>
            <person name="McFadden G.I."/>
            <person name="Lane C.E."/>
            <person name="Keeling P.J."/>
            <person name="Gray M.W."/>
            <person name="Grigoriev I.V."/>
            <person name="Archibald J.M."/>
        </authorList>
    </citation>
    <scope>NUCLEOTIDE SEQUENCE</scope>
    <source>
        <strain evidence="6">CCMP2712</strain>
    </source>
</reference>
<reference evidence="4 6" key="1">
    <citation type="journal article" date="2012" name="Nature">
        <title>Algal genomes reveal evolutionary mosaicism and the fate of nucleomorphs.</title>
        <authorList>
            <consortium name="DOE Joint Genome Institute"/>
            <person name="Curtis B.A."/>
            <person name="Tanifuji G."/>
            <person name="Burki F."/>
            <person name="Gruber A."/>
            <person name="Irimia M."/>
            <person name="Maruyama S."/>
            <person name="Arias M.C."/>
            <person name="Ball S.G."/>
            <person name="Gile G.H."/>
            <person name="Hirakawa Y."/>
            <person name="Hopkins J.F."/>
            <person name="Kuo A."/>
            <person name="Rensing S.A."/>
            <person name="Schmutz J."/>
            <person name="Symeonidi A."/>
            <person name="Elias M."/>
            <person name="Eveleigh R.J."/>
            <person name="Herman E.K."/>
            <person name="Klute M.J."/>
            <person name="Nakayama T."/>
            <person name="Obornik M."/>
            <person name="Reyes-Prieto A."/>
            <person name="Armbrust E.V."/>
            <person name="Aves S.J."/>
            <person name="Beiko R.G."/>
            <person name="Coutinho P."/>
            <person name="Dacks J.B."/>
            <person name="Durnford D.G."/>
            <person name="Fast N.M."/>
            <person name="Green B.R."/>
            <person name="Grisdale C.J."/>
            <person name="Hempel F."/>
            <person name="Henrissat B."/>
            <person name="Hoppner M.P."/>
            <person name="Ishida K."/>
            <person name="Kim E."/>
            <person name="Koreny L."/>
            <person name="Kroth P.G."/>
            <person name="Liu Y."/>
            <person name="Malik S.B."/>
            <person name="Maier U.G."/>
            <person name="McRose D."/>
            <person name="Mock T."/>
            <person name="Neilson J.A."/>
            <person name="Onodera N.T."/>
            <person name="Poole A.M."/>
            <person name="Pritham E.J."/>
            <person name="Richards T.A."/>
            <person name="Rocap G."/>
            <person name="Roy S.W."/>
            <person name="Sarai C."/>
            <person name="Schaack S."/>
            <person name="Shirato S."/>
            <person name="Slamovits C.H."/>
            <person name="Spencer D.F."/>
            <person name="Suzuki S."/>
            <person name="Worden A.Z."/>
            <person name="Zauner S."/>
            <person name="Barry K."/>
            <person name="Bell C."/>
            <person name="Bharti A.K."/>
            <person name="Crow J.A."/>
            <person name="Grimwood J."/>
            <person name="Kramer R."/>
            <person name="Lindquist E."/>
            <person name="Lucas S."/>
            <person name="Salamov A."/>
            <person name="McFadden G.I."/>
            <person name="Lane C.E."/>
            <person name="Keeling P.J."/>
            <person name="Gray M.W."/>
            <person name="Grigoriev I.V."/>
            <person name="Archibald J.M."/>
        </authorList>
    </citation>
    <scope>NUCLEOTIDE SEQUENCE</scope>
    <source>
        <strain evidence="4 6">CCMP2712</strain>
    </source>
</reference>
<dbReference type="GeneID" id="17307436"/>
<dbReference type="STRING" id="905079.L1JR51"/>
<dbReference type="RefSeq" id="XP_005837739.1">
    <property type="nucleotide sequence ID" value="XM_005837682.1"/>
</dbReference>
<feature type="repeat" description="ANK" evidence="3">
    <location>
        <begin position="1"/>
        <end position="30"/>
    </location>
</feature>
<dbReference type="PROSITE" id="PS50297">
    <property type="entry name" value="ANK_REP_REGION"/>
    <property type="match status" value="2"/>
</dbReference>
<name>L1JR51_GUITC</name>
<dbReference type="Pfam" id="PF12796">
    <property type="entry name" value="Ank_2"/>
    <property type="match status" value="1"/>
</dbReference>
<feature type="non-terminal residue" evidence="4">
    <location>
        <position position="69"/>
    </location>
</feature>
<dbReference type="SUPFAM" id="SSF48403">
    <property type="entry name" value="Ankyrin repeat"/>
    <property type="match status" value="1"/>
</dbReference>
<evidence type="ECO:0000256" key="1">
    <source>
        <dbReference type="ARBA" id="ARBA00022737"/>
    </source>
</evidence>
<dbReference type="SMART" id="SM00248">
    <property type="entry name" value="ANK"/>
    <property type="match status" value="2"/>
</dbReference>
<protein>
    <submittedName>
        <fullName evidence="4 5">Uncharacterized protein</fullName>
    </submittedName>
</protein>
<dbReference type="Gene3D" id="1.25.40.20">
    <property type="entry name" value="Ankyrin repeat-containing domain"/>
    <property type="match status" value="2"/>
</dbReference>
<dbReference type="Proteomes" id="UP000011087">
    <property type="component" value="Unassembled WGS sequence"/>
</dbReference>
<feature type="non-terminal residue" evidence="4">
    <location>
        <position position="1"/>
    </location>
</feature>
<keyword evidence="6" id="KW-1185">Reference proteome</keyword>
<gene>
    <name evidence="4" type="ORF">GUITHDRAFT_61037</name>
</gene>
<evidence type="ECO:0000313" key="5">
    <source>
        <dbReference type="EnsemblProtists" id="EKX50759"/>
    </source>
</evidence>
<dbReference type="PANTHER" id="PTHR24171">
    <property type="entry name" value="ANKYRIN REPEAT DOMAIN-CONTAINING PROTEIN 39-RELATED"/>
    <property type="match status" value="1"/>
</dbReference>
<dbReference type="HOGENOM" id="CLU_000134_45_9_1"/>
<keyword evidence="2 3" id="KW-0040">ANK repeat</keyword>
<feature type="repeat" description="ANK" evidence="3">
    <location>
        <begin position="31"/>
        <end position="63"/>
    </location>
</feature>
<dbReference type="InterPro" id="IPR036770">
    <property type="entry name" value="Ankyrin_rpt-contain_sf"/>
</dbReference>
<dbReference type="PaxDb" id="55529-EKX50759"/>
<dbReference type="PROSITE" id="PS50088">
    <property type="entry name" value="ANK_REPEAT"/>
    <property type="match status" value="2"/>
</dbReference>
<dbReference type="InterPro" id="IPR002110">
    <property type="entry name" value="Ankyrin_rpt"/>
</dbReference>
<evidence type="ECO:0000256" key="2">
    <source>
        <dbReference type="ARBA" id="ARBA00023043"/>
    </source>
</evidence>
<accession>L1JR51</accession>
<keyword evidence="1" id="KW-0677">Repeat</keyword>
<evidence type="ECO:0000256" key="3">
    <source>
        <dbReference type="PROSITE-ProRule" id="PRU00023"/>
    </source>
</evidence>
<dbReference type="AlphaFoldDB" id="L1JR51"/>
<dbReference type="EMBL" id="JH992977">
    <property type="protein sequence ID" value="EKX50759.1"/>
    <property type="molecule type" value="Genomic_DNA"/>
</dbReference>
<dbReference type="KEGG" id="gtt:GUITHDRAFT_61037"/>
<organism evidence="4">
    <name type="scientific">Guillardia theta (strain CCMP2712)</name>
    <name type="common">Cryptophyte</name>
    <dbReference type="NCBI Taxonomy" id="905079"/>
    <lineage>
        <taxon>Eukaryota</taxon>
        <taxon>Cryptophyceae</taxon>
        <taxon>Pyrenomonadales</taxon>
        <taxon>Geminigeraceae</taxon>
        <taxon>Guillardia</taxon>
    </lineage>
</organism>